<protein>
    <submittedName>
        <fullName evidence="1">Uncharacterized protein</fullName>
    </submittedName>
</protein>
<dbReference type="EMBL" id="AJWZ01002450">
    <property type="protein sequence ID" value="EKC70927.1"/>
    <property type="molecule type" value="Genomic_DNA"/>
</dbReference>
<sequence length="90" mass="9740">LGIVVQDGKITYNSPSALSGLYLIGLNKDNLLVVKDIDGMSAADFESYVNEAGIRDAVAFQEESSDSNNHFVPLIINNEARVLKRSGKRG</sequence>
<reference evidence="1" key="1">
    <citation type="journal article" date="2013" name="Environ. Microbiol.">
        <title>Microbiota from the distal guts of lean and obese adolescents exhibit partial functional redundancy besides clear differences in community structure.</title>
        <authorList>
            <person name="Ferrer M."/>
            <person name="Ruiz A."/>
            <person name="Lanza F."/>
            <person name="Haange S.B."/>
            <person name="Oberbach A."/>
            <person name="Till H."/>
            <person name="Bargiela R."/>
            <person name="Campoy C."/>
            <person name="Segura M.T."/>
            <person name="Richter M."/>
            <person name="von Bergen M."/>
            <person name="Seifert J."/>
            <person name="Suarez A."/>
        </authorList>
    </citation>
    <scope>NUCLEOTIDE SEQUENCE</scope>
</reference>
<dbReference type="AlphaFoldDB" id="K1TCL7"/>
<accession>K1TCL7</accession>
<proteinExistence type="predicted"/>
<name>K1TCL7_9ZZZZ</name>
<feature type="non-terminal residue" evidence="1">
    <location>
        <position position="1"/>
    </location>
</feature>
<comment type="caution">
    <text evidence="1">The sequence shown here is derived from an EMBL/GenBank/DDBJ whole genome shotgun (WGS) entry which is preliminary data.</text>
</comment>
<organism evidence="1">
    <name type="scientific">human gut metagenome</name>
    <dbReference type="NCBI Taxonomy" id="408170"/>
    <lineage>
        <taxon>unclassified sequences</taxon>
        <taxon>metagenomes</taxon>
        <taxon>organismal metagenomes</taxon>
    </lineage>
</organism>
<evidence type="ECO:0000313" key="1">
    <source>
        <dbReference type="EMBL" id="EKC70927.1"/>
    </source>
</evidence>
<gene>
    <name evidence="1" type="ORF">OBE_03649</name>
</gene>